<dbReference type="GO" id="GO:0050660">
    <property type="term" value="F:flavin adenine dinucleotide binding"/>
    <property type="evidence" value="ECO:0007669"/>
    <property type="project" value="TreeGrafter"/>
</dbReference>
<keyword evidence="8" id="KW-1185">Reference proteome</keyword>
<dbReference type="Gene3D" id="3.40.50.970">
    <property type="match status" value="2"/>
</dbReference>
<evidence type="ECO:0000313" key="8">
    <source>
        <dbReference type="Proteomes" id="UP000072660"/>
    </source>
</evidence>
<feature type="domain" description="Thiamine pyrophosphate enzyme TPP-binding" evidence="5">
    <location>
        <begin position="395"/>
        <end position="529"/>
    </location>
</feature>
<comment type="caution">
    <text evidence="7">The sequence shown here is derived from an EMBL/GenBank/DDBJ whole genome shotgun (WGS) entry which is preliminary data.</text>
</comment>
<sequence>MSQPAHSCAQALVRLLEGYGVDCVFGIPGVHTVELYRALADSQLRHVSPRHEQGAGFMADGYARASGKPGVCFIITGPGMTNILTAMGQAYADSIPMLVISTTSRREHQRLGHGYLHEMPDQRATISGVCAFSHSLQRVDELPEVFARAFALFSCARPRPVHIEIPLDVLEMSVSGLDLSPRPLPLPSVPAAKPLEQAAVLLGKAQKPLILAGGGAKQAAKALKRLAEQLQAPVALTTNARGLLPPEHPLLLDGVQSSGHGRELINQADAVLAIGTELGETDYDFFALGPISFKAPLIRLDIDPLQLLSIQRAEVCLLGDAKAGIEALLTALPAQPKSKDWGENAVKAVNQQERTSWTKRGAAMQQVLDCVRDSLSAPIIVGDSTQPVYQGTLGYRAPAPATWFNASTGFGTLGYALPAGIGAKLGKAHCPVVVLAGDGGLQFTSSELISAKEAGIGILLLIWNNRCYGEIRDYMAARDIPLLGVDIHTPDFSALAAAYQVPWQRARNLDELAGLLKGLQDSQEPQVIELSAADFLSV</sequence>
<dbReference type="Proteomes" id="UP000072660">
    <property type="component" value="Unassembled WGS sequence"/>
</dbReference>
<dbReference type="Gene3D" id="3.40.50.1220">
    <property type="entry name" value="TPP-binding domain"/>
    <property type="match status" value="1"/>
</dbReference>
<dbReference type="NCBIfam" id="NF005712">
    <property type="entry name" value="PRK07524.1"/>
    <property type="match status" value="1"/>
</dbReference>
<organism evidence="7 8">
    <name type="scientific">Ventosimonas gracilis</name>
    <dbReference type="NCBI Taxonomy" id="1680762"/>
    <lineage>
        <taxon>Bacteria</taxon>
        <taxon>Pseudomonadati</taxon>
        <taxon>Pseudomonadota</taxon>
        <taxon>Gammaproteobacteria</taxon>
        <taxon>Pseudomonadales</taxon>
        <taxon>Ventosimonadaceae</taxon>
        <taxon>Ventosimonas</taxon>
    </lineage>
</organism>
<dbReference type="SUPFAM" id="SSF52467">
    <property type="entry name" value="DHS-like NAD/FAD-binding domain"/>
    <property type="match status" value="1"/>
</dbReference>
<dbReference type="PANTHER" id="PTHR18968">
    <property type="entry name" value="THIAMINE PYROPHOSPHATE ENZYMES"/>
    <property type="match status" value="1"/>
</dbReference>
<keyword evidence="2 3" id="KW-0786">Thiamine pyrophosphate</keyword>
<dbReference type="InterPro" id="IPR029061">
    <property type="entry name" value="THDP-binding"/>
</dbReference>
<evidence type="ECO:0000259" key="6">
    <source>
        <dbReference type="Pfam" id="PF02776"/>
    </source>
</evidence>
<evidence type="ECO:0000259" key="4">
    <source>
        <dbReference type="Pfam" id="PF00205"/>
    </source>
</evidence>
<dbReference type="Pfam" id="PF02775">
    <property type="entry name" value="TPP_enzyme_C"/>
    <property type="match status" value="1"/>
</dbReference>
<dbReference type="InterPro" id="IPR029035">
    <property type="entry name" value="DHS-like_NAD/FAD-binding_dom"/>
</dbReference>
<dbReference type="InterPro" id="IPR012001">
    <property type="entry name" value="Thiamin_PyroP_enz_TPP-bd_dom"/>
</dbReference>
<evidence type="ECO:0000256" key="3">
    <source>
        <dbReference type="RuleBase" id="RU362132"/>
    </source>
</evidence>
<evidence type="ECO:0000256" key="1">
    <source>
        <dbReference type="ARBA" id="ARBA00007812"/>
    </source>
</evidence>
<feature type="domain" description="Thiamine pyrophosphate enzyme central" evidence="4">
    <location>
        <begin position="195"/>
        <end position="328"/>
    </location>
</feature>
<dbReference type="FunFam" id="3.40.50.970:FF:000007">
    <property type="entry name" value="Acetolactate synthase"/>
    <property type="match status" value="1"/>
</dbReference>
<dbReference type="AlphaFoldDB" id="A0A139SMQ3"/>
<dbReference type="GO" id="GO:0009099">
    <property type="term" value="P:L-valine biosynthetic process"/>
    <property type="evidence" value="ECO:0007669"/>
    <property type="project" value="TreeGrafter"/>
</dbReference>
<protein>
    <recommendedName>
        <fullName evidence="9">5-guanidino-2-oxopentanoate decarboxylase</fullName>
    </recommendedName>
</protein>
<dbReference type="GO" id="GO:0003984">
    <property type="term" value="F:acetolactate synthase activity"/>
    <property type="evidence" value="ECO:0007669"/>
    <property type="project" value="TreeGrafter"/>
</dbReference>
<dbReference type="SUPFAM" id="SSF52518">
    <property type="entry name" value="Thiamin diphosphate-binding fold (THDP-binding)"/>
    <property type="match status" value="2"/>
</dbReference>
<comment type="similarity">
    <text evidence="1 3">Belongs to the TPP enzyme family.</text>
</comment>
<dbReference type="InterPro" id="IPR011766">
    <property type="entry name" value="TPP_enzyme_TPP-bd"/>
</dbReference>
<dbReference type="GO" id="GO:0030976">
    <property type="term" value="F:thiamine pyrophosphate binding"/>
    <property type="evidence" value="ECO:0007669"/>
    <property type="project" value="InterPro"/>
</dbReference>
<dbReference type="CDD" id="cd00568">
    <property type="entry name" value="TPP_enzymes"/>
    <property type="match status" value="1"/>
</dbReference>
<evidence type="ECO:0008006" key="9">
    <source>
        <dbReference type="Google" id="ProtNLM"/>
    </source>
</evidence>
<dbReference type="OrthoDB" id="9785953at2"/>
<dbReference type="RefSeq" id="WP_068392311.1">
    <property type="nucleotide sequence ID" value="NZ_LSZO01000192.1"/>
</dbReference>
<dbReference type="InterPro" id="IPR045229">
    <property type="entry name" value="TPP_enz"/>
</dbReference>
<evidence type="ECO:0000259" key="5">
    <source>
        <dbReference type="Pfam" id="PF02775"/>
    </source>
</evidence>
<dbReference type="Pfam" id="PF00205">
    <property type="entry name" value="TPP_enzyme_M"/>
    <property type="match status" value="1"/>
</dbReference>
<dbReference type="GO" id="GO:0000287">
    <property type="term" value="F:magnesium ion binding"/>
    <property type="evidence" value="ECO:0007669"/>
    <property type="project" value="InterPro"/>
</dbReference>
<feature type="domain" description="Thiamine pyrophosphate enzyme N-terminal TPP-binding" evidence="6">
    <location>
        <begin position="8"/>
        <end position="123"/>
    </location>
</feature>
<evidence type="ECO:0000313" key="7">
    <source>
        <dbReference type="EMBL" id="KXU35750.1"/>
    </source>
</evidence>
<dbReference type="CDD" id="cd07035">
    <property type="entry name" value="TPP_PYR_POX_like"/>
    <property type="match status" value="1"/>
</dbReference>
<name>A0A139SMQ3_9GAMM</name>
<dbReference type="GO" id="GO:0005948">
    <property type="term" value="C:acetolactate synthase complex"/>
    <property type="evidence" value="ECO:0007669"/>
    <property type="project" value="TreeGrafter"/>
</dbReference>
<dbReference type="InterPro" id="IPR012000">
    <property type="entry name" value="Thiamin_PyroP_enz_cen_dom"/>
</dbReference>
<gene>
    <name evidence="7" type="ORF">AXE65_06135</name>
</gene>
<dbReference type="Pfam" id="PF02776">
    <property type="entry name" value="TPP_enzyme_N"/>
    <property type="match status" value="1"/>
</dbReference>
<proteinExistence type="inferred from homology"/>
<accession>A0A139SMQ3</accession>
<reference evidence="7 8" key="1">
    <citation type="submission" date="2016-02" db="EMBL/GenBank/DDBJ databases">
        <authorList>
            <person name="Wen L."/>
            <person name="He K."/>
            <person name="Yang H."/>
        </authorList>
    </citation>
    <scope>NUCLEOTIDE SEQUENCE [LARGE SCALE GENOMIC DNA]</scope>
    <source>
        <strain evidence="7 8">CV58</strain>
    </source>
</reference>
<dbReference type="PANTHER" id="PTHR18968:SF13">
    <property type="entry name" value="ACETOLACTATE SYNTHASE CATALYTIC SUBUNIT, MITOCHONDRIAL"/>
    <property type="match status" value="1"/>
</dbReference>
<evidence type="ECO:0000256" key="2">
    <source>
        <dbReference type="ARBA" id="ARBA00023052"/>
    </source>
</evidence>
<dbReference type="GO" id="GO:0009097">
    <property type="term" value="P:isoleucine biosynthetic process"/>
    <property type="evidence" value="ECO:0007669"/>
    <property type="project" value="TreeGrafter"/>
</dbReference>
<dbReference type="EMBL" id="LSZO01000192">
    <property type="protein sequence ID" value="KXU35750.1"/>
    <property type="molecule type" value="Genomic_DNA"/>
</dbReference>